<dbReference type="GO" id="GO:0030970">
    <property type="term" value="P:retrograde protein transport, ER to cytosol"/>
    <property type="evidence" value="ECO:0007669"/>
    <property type="project" value="TreeGrafter"/>
</dbReference>
<evidence type="ECO:0000256" key="2">
    <source>
        <dbReference type="ARBA" id="ARBA00022729"/>
    </source>
</evidence>
<dbReference type="PANTHER" id="PTHR15414">
    <property type="entry name" value="OS-9-RELATED"/>
    <property type="match status" value="1"/>
</dbReference>
<dbReference type="Proteomes" id="UP000663834">
    <property type="component" value="Unassembled WGS sequence"/>
</dbReference>
<dbReference type="Pfam" id="PF07915">
    <property type="entry name" value="PRKCSH"/>
    <property type="match status" value="2"/>
</dbReference>
<organism evidence="11 14">
    <name type="scientific">Rotaria magnacalcarata</name>
    <dbReference type="NCBI Taxonomy" id="392030"/>
    <lineage>
        <taxon>Eukaryota</taxon>
        <taxon>Metazoa</taxon>
        <taxon>Spiralia</taxon>
        <taxon>Gnathifera</taxon>
        <taxon>Rotifera</taxon>
        <taxon>Eurotatoria</taxon>
        <taxon>Bdelloidea</taxon>
        <taxon>Philodinida</taxon>
        <taxon>Philodinidae</taxon>
        <taxon>Rotaria</taxon>
    </lineage>
</organism>
<dbReference type="EMBL" id="CAJNRE010001752">
    <property type="protein sequence ID" value="CAF1955934.1"/>
    <property type="molecule type" value="Genomic_DNA"/>
</dbReference>
<comment type="function">
    <text evidence="5">Probable lectin that binds selectively to improperly folded lumenal proteins. May function in endoplasmic reticulum quality control and endoplasmic reticulum-associated degradation (ERAD) of both non-glycosylated proteins and glycoproteins.</text>
</comment>
<keyword evidence="3" id="KW-0256">Endoplasmic reticulum</keyword>
<dbReference type="OrthoDB" id="239053at2759"/>
<feature type="domain" description="MRH" evidence="9">
    <location>
        <begin position="89"/>
        <end position="221"/>
    </location>
</feature>
<accession>A0A815ZXI8</accession>
<dbReference type="Gene3D" id="2.70.130.10">
    <property type="entry name" value="Mannose-6-phosphate receptor binding domain"/>
    <property type="match status" value="2"/>
</dbReference>
<dbReference type="EMBL" id="CAJNOW010002155">
    <property type="protein sequence ID" value="CAF1342802.1"/>
    <property type="molecule type" value="Genomic_DNA"/>
</dbReference>
<dbReference type="InterPro" id="IPR045149">
    <property type="entry name" value="OS-9-like"/>
</dbReference>
<name>A0A815ZXI8_9BILA</name>
<dbReference type="PROSITE" id="PS51914">
    <property type="entry name" value="MRH"/>
    <property type="match status" value="2"/>
</dbReference>
<evidence type="ECO:0000256" key="8">
    <source>
        <dbReference type="SAM" id="SignalP"/>
    </source>
</evidence>
<dbReference type="EMBL" id="CAJOBH010017524">
    <property type="protein sequence ID" value="CAF4200130.1"/>
    <property type="molecule type" value="Genomic_DNA"/>
</dbReference>
<dbReference type="AlphaFoldDB" id="A0A815ZXI8"/>
<evidence type="ECO:0000313" key="14">
    <source>
        <dbReference type="Proteomes" id="UP000663855"/>
    </source>
</evidence>
<keyword evidence="4" id="KW-1015">Disulfide bond</keyword>
<proteinExistence type="predicted"/>
<evidence type="ECO:0000256" key="1">
    <source>
        <dbReference type="ARBA" id="ARBA00004240"/>
    </source>
</evidence>
<dbReference type="GO" id="GO:0030968">
    <property type="term" value="P:endoplasmic reticulum unfolded protein response"/>
    <property type="evidence" value="ECO:0007669"/>
    <property type="project" value="InterPro"/>
</dbReference>
<gene>
    <name evidence="13" type="ORF">BYL167_LOCUS23606</name>
    <name evidence="11" type="ORF">CJN711_LOCUS33736</name>
    <name evidence="10" type="ORF">KQP761_LOCUS6827</name>
    <name evidence="12" type="ORF">MBJ925_LOCUS6118</name>
</gene>
<dbReference type="InterPro" id="IPR044865">
    <property type="entry name" value="MRH_dom"/>
</dbReference>
<sequence length="479" mass="55529">MLFFSFIFTILSFTPLTTAILDDDILYDIKWHPESNSLIEPKNDFIITSKRKEKYSCVLPTFQTTDKKSTESILLSEIEPLIKKLYSKKLCTYRFDPYWTYELCHGKHIRQYHESKVDDKITTVQEYFLGYHHSDNQDIITNTDNQQILKIHYKTINNQIIPMLPVRYSEGTLCDINSNKPRETIVFYVCHERGNNGIVSFQEISSCQYEMTIATSWMCDLPEFRPEELNRHAINCFSQDNAPQKPRNLKRLESEHESSLTTGEGGQFTMTSADGTTLVVTYRYANEDEVKDLTNTINSDLTNEATTSNPVINDQQLSTKAIVEFLEGFFSGRNCLTGGSGWWQYEVCYGKHVIQFHEEQNKRTEILLGTWNYQKHVEWINTNPKKKSGDKTVERQYASLYYGNGDQCELAKKPRVVEVKLRCSTRNNKSHVPTMYLVEPESCSYVLGIESPVFCNIIDYTDENGIPDVEKVMKHFEES</sequence>
<feature type="domain" description="MRH" evidence="9">
    <location>
        <begin position="333"/>
        <end position="457"/>
    </location>
</feature>
<evidence type="ECO:0000256" key="4">
    <source>
        <dbReference type="ARBA" id="ARBA00023157"/>
    </source>
</evidence>
<evidence type="ECO:0000259" key="9">
    <source>
        <dbReference type="PROSITE" id="PS51914"/>
    </source>
</evidence>
<evidence type="ECO:0000313" key="11">
    <source>
        <dbReference type="EMBL" id="CAF1588141.1"/>
    </source>
</evidence>
<evidence type="ECO:0000256" key="5">
    <source>
        <dbReference type="ARBA" id="ARBA00037585"/>
    </source>
</evidence>
<dbReference type="Proteomes" id="UP000681967">
    <property type="component" value="Unassembled WGS sequence"/>
</dbReference>
<dbReference type="EMBL" id="CAJNOV010016286">
    <property type="protein sequence ID" value="CAF1588141.1"/>
    <property type="molecule type" value="Genomic_DNA"/>
</dbReference>
<evidence type="ECO:0000256" key="7">
    <source>
        <dbReference type="ARBA" id="ARBA00041661"/>
    </source>
</evidence>
<dbReference type="Proteomes" id="UP000663855">
    <property type="component" value="Unassembled WGS sequence"/>
</dbReference>
<dbReference type="InterPro" id="IPR009011">
    <property type="entry name" value="Man6P_isomerase_rcpt-bd_dom_sf"/>
</dbReference>
<dbReference type="InterPro" id="IPR012913">
    <property type="entry name" value="OS9-like_dom"/>
</dbReference>
<comment type="caution">
    <text evidence="11">The sequence shown here is derived from an EMBL/GenBank/DDBJ whole genome shotgun (WGS) entry which is preliminary data.</text>
</comment>
<feature type="chain" id="PRO_5036229480" description="Endoplasmic reticulum lectin 1" evidence="8">
    <location>
        <begin position="20"/>
        <end position="479"/>
    </location>
</feature>
<protein>
    <recommendedName>
        <fullName evidence="6">Endoplasmic reticulum lectin 1</fullName>
    </recommendedName>
    <alternativeName>
        <fullName evidence="7">ER lectin</fullName>
    </alternativeName>
</protein>
<dbReference type="SUPFAM" id="SSF50911">
    <property type="entry name" value="Mannose 6-phosphate receptor domain"/>
    <property type="match status" value="2"/>
</dbReference>
<evidence type="ECO:0000256" key="3">
    <source>
        <dbReference type="ARBA" id="ARBA00022824"/>
    </source>
</evidence>
<evidence type="ECO:0000313" key="12">
    <source>
        <dbReference type="EMBL" id="CAF1955934.1"/>
    </source>
</evidence>
<evidence type="ECO:0000256" key="6">
    <source>
        <dbReference type="ARBA" id="ARBA00041108"/>
    </source>
</evidence>
<feature type="signal peptide" evidence="8">
    <location>
        <begin position="1"/>
        <end position="19"/>
    </location>
</feature>
<comment type="subcellular location">
    <subcellularLocation>
        <location evidence="1">Endoplasmic reticulum</location>
    </subcellularLocation>
</comment>
<evidence type="ECO:0000313" key="10">
    <source>
        <dbReference type="EMBL" id="CAF1342802.1"/>
    </source>
</evidence>
<dbReference type="FunFam" id="2.70.130.10:FF:000001">
    <property type="entry name" value="Endoplasmic reticulum lectin 1"/>
    <property type="match status" value="1"/>
</dbReference>
<reference evidence="11" key="1">
    <citation type="submission" date="2021-02" db="EMBL/GenBank/DDBJ databases">
        <authorList>
            <person name="Nowell W R."/>
        </authorList>
    </citation>
    <scope>NUCLEOTIDE SEQUENCE</scope>
</reference>
<dbReference type="GO" id="GO:0005788">
    <property type="term" value="C:endoplasmic reticulum lumen"/>
    <property type="evidence" value="ECO:0007669"/>
    <property type="project" value="TreeGrafter"/>
</dbReference>
<dbReference type="PANTHER" id="PTHR15414:SF0">
    <property type="entry name" value="ENDOPLASMIC RETICULUM LECTIN 1"/>
    <property type="match status" value="1"/>
</dbReference>
<evidence type="ECO:0000313" key="13">
    <source>
        <dbReference type="EMBL" id="CAF4200130.1"/>
    </source>
</evidence>
<dbReference type="Proteomes" id="UP000663824">
    <property type="component" value="Unassembled WGS sequence"/>
</dbReference>
<keyword evidence="2 8" id="KW-0732">Signal</keyword>